<dbReference type="SMART" id="SM00458">
    <property type="entry name" value="RICIN"/>
    <property type="match status" value="1"/>
</dbReference>
<dbReference type="InterPro" id="IPR000772">
    <property type="entry name" value="Ricin_B_lectin"/>
</dbReference>
<dbReference type="Proteomes" id="UP001589894">
    <property type="component" value="Unassembled WGS sequence"/>
</dbReference>
<dbReference type="Pfam" id="PF14200">
    <property type="entry name" value="RicinB_lectin_2"/>
    <property type="match status" value="2"/>
</dbReference>
<evidence type="ECO:0000259" key="1">
    <source>
        <dbReference type="SMART" id="SM00458"/>
    </source>
</evidence>
<dbReference type="Gene3D" id="3.20.20.80">
    <property type="entry name" value="Glycosidases"/>
    <property type="match status" value="1"/>
</dbReference>
<accession>A0ABV6P8J4</accession>
<dbReference type="SUPFAM" id="SSF50370">
    <property type="entry name" value="Ricin B-like lectins"/>
    <property type="match status" value="1"/>
</dbReference>
<proteinExistence type="predicted"/>
<protein>
    <submittedName>
        <fullName evidence="2">RICIN domain-containing protein</fullName>
    </submittedName>
</protein>
<dbReference type="Gene3D" id="2.80.10.50">
    <property type="match status" value="2"/>
</dbReference>
<dbReference type="SUPFAM" id="SSF51445">
    <property type="entry name" value="(Trans)glycosidases"/>
    <property type="match status" value="1"/>
</dbReference>
<dbReference type="CDD" id="cd00161">
    <property type="entry name" value="beta-trefoil_Ricin-like"/>
    <property type="match status" value="1"/>
</dbReference>
<dbReference type="InterPro" id="IPR035992">
    <property type="entry name" value="Ricin_B-like_lectins"/>
</dbReference>
<name>A0ABV6P8J4_9ACTN</name>
<sequence>MRIGFRTRRTRPSRTLGLLLAGALAAVGTVAAVAIRPDRADAATSQFRGVNWADQRDNFVNGVLYVSGLGPADTYASAATVADRVVGQMYSLTGANTVRMPVNEPTVASYWGTYTGAIDTALGKGNVFLTYWAYSGGRPANGSAFYQMWDRIVGKYAGNPNAYFEVINEPSGYGATDLANLYNDWLNRYPSVPRDRVILDGSGLAQDAAPVGRDSRLNGTLIAIHDYSFFAGFEDENSWANHINGYIGAYAGRTVVTEWGGPMTRGSKNGVTYDPIDYSIPSGSFFADYIRGVSSQLRTLGVGSVYWPGLRDGDWYSMTNRTGSGSGIQLTLPNASGLTRLRYAWGIGDGGGTYVAIRNASTGRYVDGQGATGNGSTAAQGGDAANANEQWVVENYGSYVRIRNRATGLYLDGMGRTGNGAAVGQYAASGSTNQQWSVLTDANNVRIRNRATGLYVDGAGNGASGAPLVQYGDTNSTNQQWKIVAAG</sequence>
<dbReference type="EMBL" id="JBHLUE010000036">
    <property type="protein sequence ID" value="MFC0568608.1"/>
    <property type="molecule type" value="Genomic_DNA"/>
</dbReference>
<evidence type="ECO:0000313" key="3">
    <source>
        <dbReference type="Proteomes" id="UP001589894"/>
    </source>
</evidence>
<dbReference type="RefSeq" id="WP_377344159.1">
    <property type="nucleotide sequence ID" value="NZ_JBHLUE010000036.1"/>
</dbReference>
<reference evidence="2 3" key="1">
    <citation type="submission" date="2024-09" db="EMBL/GenBank/DDBJ databases">
        <authorList>
            <person name="Sun Q."/>
            <person name="Mori K."/>
        </authorList>
    </citation>
    <scope>NUCLEOTIDE SEQUENCE [LARGE SCALE GENOMIC DNA]</scope>
    <source>
        <strain evidence="2 3">TBRC 2205</strain>
    </source>
</reference>
<comment type="caution">
    <text evidence="2">The sequence shown here is derived from an EMBL/GenBank/DDBJ whole genome shotgun (WGS) entry which is preliminary data.</text>
</comment>
<feature type="domain" description="Ricin B lectin" evidence="1">
    <location>
        <begin position="352"/>
        <end position="484"/>
    </location>
</feature>
<dbReference type="PROSITE" id="PS50231">
    <property type="entry name" value="RICIN_B_LECTIN"/>
    <property type="match status" value="1"/>
</dbReference>
<keyword evidence="3" id="KW-1185">Reference proteome</keyword>
<dbReference type="InterPro" id="IPR017853">
    <property type="entry name" value="GH"/>
</dbReference>
<evidence type="ECO:0000313" key="2">
    <source>
        <dbReference type="EMBL" id="MFC0568608.1"/>
    </source>
</evidence>
<gene>
    <name evidence="2" type="ORF">ACFFHU_31305</name>
</gene>
<organism evidence="2 3">
    <name type="scientific">Plantactinospora siamensis</name>
    <dbReference type="NCBI Taxonomy" id="555372"/>
    <lineage>
        <taxon>Bacteria</taxon>
        <taxon>Bacillati</taxon>
        <taxon>Actinomycetota</taxon>
        <taxon>Actinomycetes</taxon>
        <taxon>Micromonosporales</taxon>
        <taxon>Micromonosporaceae</taxon>
        <taxon>Plantactinospora</taxon>
    </lineage>
</organism>